<protein>
    <submittedName>
        <fullName evidence="1">Uncharacterized protein</fullName>
    </submittedName>
</protein>
<gene>
    <name evidence="1" type="ORF">ZT1E4_G2800</name>
</gene>
<evidence type="ECO:0000313" key="1">
    <source>
        <dbReference type="EMBL" id="SMR46182.1"/>
    </source>
</evidence>
<reference evidence="2" key="1">
    <citation type="submission" date="2017-05" db="EMBL/GenBank/DDBJ databases">
        <authorList>
            <person name="Song R."/>
            <person name="Chenine A.L."/>
            <person name="Ruprecht R.M."/>
        </authorList>
    </citation>
    <scope>NUCLEOTIDE SEQUENCE [LARGE SCALE GENOMIC DNA]</scope>
</reference>
<accession>A0A2H1FXZ8</accession>
<evidence type="ECO:0000313" key="2">
    <source>
        <dbReference type="Proteomes" id="UP000245764"/>
    </source>
</evidence>
<dbReference type="AlphaFoldDB" id="A0A2H1FXZ8"/>
<proteinExistence type="predicted"/>
<name>A0A2H1FXZ8_ZYMTR</name>
<sequence length="146" mass="15855">MAAITMTIPTAHPAYNVPTTIKPILTTHVKEVADIISKTKDARLQAFLARPAPVTEIHLDNDASSIASSRNSFKAAVDAPEVAPELVASPIEAEPQRVAMPFQTVTPTQSLKSTSSSTRSRMSMGWKQYKSDVRATFKAMAPYHAF</sequence>
<organism evidence="1 2">
    <name type="scientific">Zymoseptoria tritici ST99CH_1E4</name>
    <dbReference type="NCBI Taxonomy" id="1276532"/>
    <lineage>
        <taxon>Eukaryota</taxon>
        <taxon>Fungi</taxon>
        <taxon>Dikarya</taxon>
        <taxon>Ascomycota</taxon>
        <taxon>Pezizomycotina</taxon>
        <taxon>Dothideomycetes</taxon>
        <taxon>Dothideomycetidae</taxon>
        <taxon>Mycosphaerellales</taxon>
        <taxon>Mycosphaerellaceae</taxon>
        <taxon>Zymoseptoria</taxon>
    </lineage>
</organism>
<dbReference type="Proteomes" id="UP000245764">
    <property type="component" value="Chromosome 2"/>
</dbReference>
<dbReference type="EMBL" id="LT854254">
    <property type="protein sequence ID" value="SMR46182.1"/>
    <property type="molecule type" value="Genomic_DNA"/>
</dbReference>